<evidence type="ECO:0000256" key="1">
    <source>
        <dbReference type="ARBA" id="ARBA00005291"/>
    </source>
</evidence>
<dbReference type="GO" id="GO:0005739">
    <property type="term" value="C:mitochondrion"/>
    <property type="evidence" value="ECO:0007669"/>
    <property type="project" value="TreeGrafter"/>
</dbReference>
<sequence length="268" mass="29424">MSRAPGLGRALQTLRVGSLPPTAIRTATATRSSSSSPLVELREYALKPEFSTPYLYATGTAANLRKSLSPLRFFSMPDTGGELNKATHAYYYQGGHEERNAKRAAMATNAEWKAYLESCRPCMNSQSSLLFVEAPLVGQMDQVLGLADEPQSDNGNDTILEIRRYKLKLGYDTVPKFLNLFAQGLPSKLNADGTDPTTSLVTLLYCEVGRLNEVIEIWRHGDGSAAMEQSRVAARNAHEWREAIASIADLAIEFSSTIHKPAPFSPIR</sequence>
<dbReference type="SUPFAM" id="SSF54909">
    <property type="entry name" value="Dimeric alpha+beta barrel"/>
    <property type="match status" value="2"/>
</dbReference>
<reference evidence="3" key="1">
    <citation type="submission" date="2022-02" db="EMBL/GenBank/DDBJ databases">
        <authorList>
            <person name="Giguere J D."/>
        </authorList>
    </citation>
    <scope>NUCLEOTIDE SEQUENCE</scope>
    <source>
        <strain evidence="3">CCAP 1055/1</strain>
    </source>
</reference>
<gene>
    <name evidence="3" type="ORF">PTTT1_LOCUS36386</name>
</gene>
<accession>A0A8J9TSN9</accession>
<dbReference type="GO" id="GO:0000423">
    <property type="term" value="P:mitophagy"/>
    <property type="evidence" value="ECO:0007669"/>
    <property type="project" value="UniProtKB-ARBA"/>
</dbReference>
<dbReference type="PANTHER" id="PTHR21017">
    <property type="entry name" value="NIPSNAP-RELATED"/>
    <property type="match status" value="1"/>
</dbReference>
<dbReference type="AlphaFoldDB" id="A0A8J9TSN9"/>
<evidence type="ECO:0000313" key="3">
    <source>
        <dbReference type="EMBL" id="CAG9287723.1"/>
    </source>
</evidence>
<feature type="domain" description="NIPSNAP" evidence="2">
    <location>
        <begin position="39"/>
        <end position="132"/>
    </location>
</feature>
<dbReference type="Gene3D" id="3.30.70.100">
    <property type="match status" value="2"/>
</dbReference>
<dbReference type="Pfam" id="PF07978">
    <property type="entry name" value="NIPSNAP"/>
    <property type="match status" value="2"/>
</dbReference>
<evidence type="ECO:0000259" key="2">
    <source>
        <dbReference type="Pfam" id="PF07978"/>
    </source>
</evidence>
<dbReference type="InterPro" id="IPR012577">
    <property type="entry name" value="NIPSNAP"/>
</dbReference>
<proteinExistence type="inferred from homology"/>
<dbReference type="Proteomes" id="UP000836788">
    <property type="component" value="Chromosome 3"/>
</dbReference>
<dbReference type="InterPro" id="IPR051557">
    <property type="entry name" value="NipSnap_domain"/>
</dbReference>
<dbReference type="EMBL" id="OU594944">
    <property type="protein sequence ID" value="CAG9287723.1"/>
    <property type="molecule type" value="Genomic_DNA"/>
</dbReference>
<organism evidence="3">
    <name type="scientific">Phaeodactylum tricornutum</name>
    <name type="common">Diatom</name>
    <dbReference type="NCBI Taxonomy" id="2850"/>
    <lineage>
        <taxon>Eukaryota</taxon>
        <taxon>Sar</taxon>
        <taxon>Stramenopiles</taxon>
        <taxon>Ochrophyta</taxon>
        <taxon>Bacillariophyta</taxon>
        <taxon>Bacillariophyceae</taxon>
        <taxon>Bacillariophycidae</taxon>
        <taxon>Naviculales</taxon>
        <taxon>Phaeodactylaceae</taxon>
        <taxon>Phaeodactylum</taxon>
    </lineage>
</organism>
<comment type="similarity">
    <text evidence="1">Belongs to the NipSnap family.</text>
</comment>
<dbReference type="PANTHER" id="PTHR21017:SF17">
    <property type="entry name" value="PROTEIN NIPSNAP"/>
    <property type="match status" value="1"/>
</dbReference>
<name>A0A8J9TSN9_PHATR</name>
<dbReference type="InterPro" id="IPR011008">
    <property type="entry name" value="Dimeric_a/b-barrel"/>
</dbReference>
<protein>
    <recommendedName>
        <fullName evidence="2">NIPSNAP domain-containing protein</fullName>
    </recommendedName>
</protein>
<feature type="domain" description="NIPSNAP" evidence="2">
    <location>
        <begin position="161"/>
        <end position="266"/>
    </location>
</feature>